<proteinExistence type="predicted"/>
<name>A0ABQ4T2Q4_9HYPH</name>
<sequence>MTAPPRDADRKGQDKDGSGKGSGPGKPSNQNTQPGGSRNASAGSQAAAGAASSAPSAGAGSPKAAAPNVQNSASSAASASAAGPKTATAATSNAGGKPSYPGATGRGMPPGASPSEKLGIGPTKSGAASASAARTSEAKPGAKPDAPRSGFAGSTPAGSARGDDGPIIDLRAKRVPDAPTAKSEDGKAHAASHAAETPPETPVAATAEAAPVRSGAGFGSVAAAALLGGVLGAGLLYGLEQARGPGEDPRLAQVEQRLGAIDKRVAANESALKPLPEAVRAAEASAKQALARAGNESGGGAPAALPSDLAARLDSLDQRVSALQEEPGREQPANAPVTAVQSGAVAALEDRLKALESAPRPSPEVADLPARLAALQGETDRAAKADEALGQRLDALQQSLDSRVKAATESVQAATAAARQAADAGKAEAQEAARAADRRIEEQGTRLAALDKAVSQRPDAASLRAALRVVAADRIGVALRAGLPYADSLTALRGLGDADAGRLDALAPFATSGAPTSAALAAEFRPIAERIANRRKAEQARTVAETGDITQRLYSMAESIVQIRKVDAPATESGSEPDPAARVQSALDRGALAEAATAFDALPEAARTEAAAFGARLKARAAAASAAAGLSADAFKAIGAPAEAGR</sequence>
<gene>
    <name evidence="2" type="ORF">AOPFMNJM_3805</name>
</gene>
<reference evidence="2" key="1">
    <citation type="journal article" date="2021" name="Front. Microbiol.">
        <title>Comprehensive Comparative Genomics and Phenotyping of Methylobacterium Species.</title>
        <authorList>
            <person name="Alessa O."/>
            <person name="Ogura Y."/>
            <person name="Fujitani Y."/>
            <person name="Takami H."/>
            <person name="Hayashi T."/>
            <person name="Sahin N."/>
            <person name="Tani A."/>
        </authorList>
    </citation>
    <scope>NUCLEOTIDE SEQUENCE</scope>
    <source>
        <strain evidence="2">LMG 23639</strain>
    </source>
</reference>
<feature type="region of interest" description="Disordered" evidence="1">
    <location>
        <begin position="1"/>
        <end position="208"/>
    </location>
</feature>
<dbReference type="EMBL" id="BPQR01000080">
    <property type="protein sequence ID" value="GJE08468.1"/>
    <property type="molecule type" value="Genomic_DNA"/>
</dbReference>
<dbReference type="RefSeq" id="WP_238278169.1">
    <property type="nucleotide sequence ID" value="NZ_BPQR01000080.1"/>
</dbReference>
<feature type="compositionally biased region" description="Basic and acidic residues" evidence="1">
    <location>
        <begin position="170"/>
        <end position="188"/>
    </location>
</feature>
<protein>
    <recommendedName>
        <fullName evidence="4">Translation initiation factor 2</fullName>
    </recommendedName>
</protein>
<evidence type="ECO:0000256" key="1">
    <source>
        <dbReference type="SAM" id="MobiDB-lite"/>
    </source>
</evidence>
<evidence type="ECO:0000313" key="2">
    <source>
        <dbReference type="EMBL" id="GJE08468.1"/>
    </source>
</evidence>
<feature type="compositionally biased region" description="Low complexity" evidence="1">
    <location>
        <begin position="125"/>
        <end position="135"/>
    </location>
</feature>
<feature type="compositionally biased region" description="Low complexity" evidence="1">
    <location>
        <begin position="35"/>
        <end position="92"/>
    </location>
</feature>
<accession>A0ABQ4T2Q4</accession>
<dbReference type="Proteomes" id="UP001055102">
    <property type="component" value="Unassembled WGS sequence"/>
</dbReference>
<reference evidence="2" key="2">
    <citation type="submission" date="2021-08" db="EMBL/GenBank/DDBJ databases">
        <authorList>
            <person name="Tani A."/>
            <person name="Ola A."/>
            <person name="Ogura Y."/>
            <person name="Katsura K."/>
            <person name="Hayashi T."/>
        </authorList>
    </citation>
    <scope>NUCLEOTIDE SEQUENCE</scope>
    <source>
        <strain evidence="2">LMG 23639</strain>
    </source>
</reference>
<feature type="compositionally biased region" description="Basic and acidic residues" evidence="1">
    <location>
        <begin position="1"/>
        <end position="18"/>
    </location>
</feature>
<keyword evidence="3" id="KW-1185">Reference proteome</keyword>
<organism evidence="2 3">
    <name type="scientific">Methylobacterium jeotgali</name>
    <dbReference type="NCBI Taxonomy" id="381630"/>
    <lineage>
        <taxon>Bacteria</taxon>
        <taxon>Pseudomonadati</taxon>
        <taxon>Pseudomonadota</taxon>
        <taxon>Alphaproteobacteria</taxon>
        <taxon>Hyphomicrobiales</taxon>
        <taxon>Methylobacteriaceae</taxon>
        <taxon>Methylobacterium</taxon>
    </lineage>
</organism>
<comment type="caution">
    <text evidence="2">The sequence shown here is derived from an EMBL/GenBank/DDBJ whole genome shotgun (WGS) entry which is preliminary data.</text>
</comment>
<evidence type="ECO:0008006" key="4">
    <source>
        <dbReference type="Google" id="ProtNLM"/>
    </source>
</evidence>
<feature type="compositionally biased region" description="Low complexity" evidence="1">
    <location>
        <begin position="194"/>
        <end position="208"/>
    </location>
</feature>
<evidence type="ECO:0000313" key="3">
    <source>
        <dbReference type="Proteomes" id="UP001055102"/>
    </source>
</evidence>
<feature type="compositionally biased region" description="Basic and acidic residues" evidence="1">
    <location>
        <begin position="136"/>
        <end position="146"/>
    </location>
</feature>